<reference evidence="1 2" key="1">
    <citation type="journal article" date="2012" name="Genome Biol.">
        <title>Genome and low-iron response of an oceanic diatom adapted to chronic iron limitation.</title>
        <authorList>
            <person name="Lommer M."/>
            <person name="Specht M."/>
            <person name="Roy A.S."/>
            <person name="Kraemer L."/>
            <person name="Andreson R."/>
            <person name="Gutowska M.A."/>
            <person name="Wolf J."/>
            <person name="Bergner S.V."/>
            <person name="Schilhabel M.B."/>
            <person name="Klostermeier U.C."/>
            <person name="Beiko R.G."/>
            <person name="Rosenstiel P."/>
            <person name="Hippler M."/>
            <person name="Laroche J."/>
        </authorList>
    </citation>
    <scope>NUCLEOTIDE SEQUENCE [LARGE SCALE GENOMIC DNA]</scope>
    <source>
        <strain evidence="1 2">CCMP1005</strain>
    </source>
</reference>
<protein>
    <submittedName>
        <fullName evidence="1">Uncharacterized protein</fullName>
    </submittedName>
</protein>
<evidence type="ECO:0000313" key="2">
    <source>
        <dbReference type="Proteomes" id="UP000266841"/>
    </source>
</evidence>
<sequence>SVETGSAKLAQNTWPTLQYLLAWLVIKGECHGGLQDRQGSSCSFTRVLELYISPFTPPGRCGPSSASSLEPLVVPGLETFHCVSRVYDNSVRPTNPAASEYERNAPAEPKIAILVLTKCAT</sequence>
<keyword evidence="2" id="KW-1185">Reference proteome</keyword>
<proteinExistence type="predicted"/>
<accession>K0S4R9</accession>
<evidence type="ECO:0000313" key="1">
    <source>
        <dbReference type="EMBL" id="EJK55921.1"/>
    </source>
</evidence>
<feature type="non-terminal residue" evidence="1">
    <location>
        <position position="1"/>
    </location>
</feature>
<gene>
    <name evidence="1" type="ORF">THAOC_24287</name>
</gene>
<dbReference type="AlphaFoldDB" id="K0S4R9"/>
<organism evidence="1 2">
    <name type="scientific">Thalassiosira oceanica</name>
    <name type="common">Marine diatom</name>
    <dbReference type="NCBI Taxonomy" id="159749"/>
    <lineage>
        <taxon>Eukaryota</taxon>
        <taxon>Sar</taxon>
        <taxon>Stramenopiles</taxon>
        <taxon>Ochrophyta</taxon>
        <taxon>Bacillariophyta</taxon>
        <taxon>Coscinodiscophyceae</taxon>
        <taxon>Thalassiosirophycidae</taxon>
        <taxon>Thalassiosirales</taxon>
        <taxon>Thalassiosiraceae</taxon>
        <taxon>Thalassiosira</taxon>
    </lineage>
</organism>
<comment type="caution">
    <text evidence="1">The sequence shown here is derived from an EMBL/GenBank/DDBJ whole genome shotgun (WGS) entry which is preliminary data.</text>
</comment>
<dbReference type="EMBL" id="AGNL01032917">
    <property type="protein sequence ID" value="EJK55921.1"/>
    <property type="molecule type" value="Genomic_DNA"/>
</dbReference>
<dbReference type="Proteomes" id="UP000266841">
    <property type="component" value="Unassembled WGS sequence"/>
</dbReference>
<name>K0S4R9_THAOC</name>